<dbReference type="EMBL" id="CP003362">
    <property type="protein sequence ID" value="AGB48768.1"/>
    <property type="molecule type" value="Genomic_DNA"/>
</dbReference>
<keyword evidence="1" id="KW-1133">Transmembrane helix</keyword>
<protein>
    <submittedName>
        <fullName evidence="2">Uncharacterized protein</fullName>
    </submittedName>
</protein>
<feature type="transmembrane region" description="Helical" evidence="1">
    <location>
        <begin position="6"/>
        <end position="25"/>
    </location>
</feature>
<keyword evidence="1" id="KW-0472">Membrane</keyword>
<dbReference type="Proteomes" id="UP000010866">
    <property type="component" value="Chromosome"/>
</dbReference>
<dbReference type="KEGG" id="mhz:Metho_0501"/>
<accession>L0KXG5</accession>
<feature type="transmembrane region" description="Helical" evidence="1">
    <location>
        <begin position="32"/>
        <end position="49"/>
    </location>
</feature>
<keyword evidence="1" id="KW-0812">Transmembrane</keyword>
<dbReference type="GeneID" id="14407607"/>
<organism evidence="2 3">
    <name type="scientific">Methanomethylovorans hollandica (strain DSM 15978 / NBRC 107637 / DMS1)</name>
    <dbReference type="NCBI Taxonomy" id="867904"/>
    <lineage>
        <taxon>Archaea</taxon>
        <taxon>Methanobacteriati</taxon>
        <taxon>Methanobacteriota</taxon>
        <taxon>Stenosarchaea group</taxon>
        <taxon>Methanomicrobia</taxon>
        <taxon>Methanosarcinales</taxon>
        <taxon>Methanosarcinaceae</taxon>
        <taxon>Methanomethylovorans</taxon>
    </lineage>
</organism>
<evidence type="ECO:0000256" key="1">
    <source>
        <dbReference type="SAM" id="Phobius"/>
    </source>
</evidence>
<dbReference type="RefSeq" id="WP_015323937.1">
    <property type="nucleotide sequence ID" value="NC_019977.1"/>
</dbReference>
<gene>
    <name evidence="2" type="ordered locus">Metho_0501</name>
</gene>
<proteinExistence type="predicted"/>
<dbReference type="HOGENOM" id="CLU_2504948_0_0_2"/>
<keyword evidence="3" id="KW-1185">Reference proteome</keyword>
<name>L0KXG5_METHD</name>
<feature type="transmembrane region" description="Helical" evidence="1">
    <location>
        <begin position="61"/>
        <end position="82"/>
    </location>
</feature>
<reference evidence="3" key="1">
    <citation type="submission" date="2012-02" db="EMBL/GenBank/DDBJ databases">
        <title>Complete sequence of chromosome of Methanomethylovorans hollandica DSM 15978.</title>
        <authorList>
            <person name="Lucas S."/>
            <person name="Copeland A."/>
            <person name="Lapidus A."/>
            <person name="Glavina del Rio T."/>
            <person name="Dalin E."/>
            <person name="Tice H."/>
            <person name="Bruce D."/>
            <person name="Goodwin L."/>
            <person name="Pitluck S."/>
            <person name="Peters L."/>
            <person name="Mikhailova N."/>
            <person name="Held B."/>
            <person name="Kyrpides N."/>
            <person name="Mavromatis K."/>
            <person name="Ivanova N."/>
            <person name="Brettin T."/>
            <person name="Detter J.C."/>
            <person name="Han C."/>
            <person name="Larimer F."/>
            <person name="Land M."/>
            <person name="Hauser L."/>
            <person name="Markowitz V."/>
            <person name="Cheng J.-F."/>
            <person name="Hugenholtz P."/>
            <person name="Woyke T."/>
            <person name="Wu D."/>
            <person name="Spring S."/>
            <person name="Schroeder M."/>
            <person name="Brambilla E."/>
            <person name="Klenk H.-P."/>
            <person name="Eisen J.A."/>
        </authorList>
    </citation>
    <scope>NUCLEOTIDE SEQUENCE [LARGE SCALE GENOMIC DNA]</scope>
    <source>
        <strain evidence="3">DSM 15978 / NBRC 107637 / DMS1</strain>
    </source>
</reference>
<evidence type="ECO:0000313" key="3">
    <source>
        <dbReference type="Proteomes" id="UP000010866"/>
    </source>
</evidence>
<evidence type="ECO:0000313" key="2">
    <source>
        <dbReference type="EMBL" id="AGB48768.1"/>
    </source>
</evidence>
<sequence length="85" mass="9380">MNAGYLLIAAVILLTIIAIPIYQGLSDLQKVALLLFFILTILTFSYTSLEPFLTESAMPAFMFGLFGIIASVMYVIVLLTSVRMQ</sequence>
<dbReference type="AlphaFoldDB" id="L0KXG5"/>